<sequence>MSRKGAVNHYKLCRQPGHNWKTCPLGGKGTTQPDTVCQSSAPIITNILGSVSAERSTMLGNEGGLLVGREGDCSRKNITLKELEVQPKRKMAKRRTGASKIRGKQAAQLGLEFHVCLVQ</sequence>
<protein>
    <submittedName>
        <fullName evidence="2">Uncharacterized protein LOC116193289</fullName>
    </submittedName>
</protein>
<gene>
    <name evidence="2" type="primary">LOC116193289</name>
</gene>
<keyword evidence="1" id="KW-1185">Reference proteome</keyword>
<proteinExistence type="predicted"/>
<dbReference type="RefSeq" id="XP_031377968.1">
    <property type="nucleotide sequence ID" value="XM_031522108.1"/>
</dbReference>
<organism evidence="1 2">
    <name type="scientific">Punica granatum</name>
    <name type="common">Pomegranate</name>
    <dbReference type="NCBI Taxonomy" id="22663"/>
    <lineage>
        <taxon>Eukaryota</taxon>
        <taxon>Viridiplantae</taxon>
        <taxon>Streptophyta</taxon>
        <taxon>Embryophyta</taxon>
        <taxon>Tracheophyta</taxon>
        <taxon>Spermatophyta</taxon>
        <taxon>Magnoliopsida</taxon>
        <taxon>eudicotyledons</taxon>
        <taxon>Gunneridae</taxon>
        <taxon>Pentapetalae</taxon>
        <taxon>rosids</taxon>
        <taxon>malvids</taxon>
        <taxon>Myrtales</taxon>
        <taxon>Lythraceae</taxon>
        <taxon>Punica</taxon>
    </lineage>
</organism>
<reference evidence="2" key="2">
    <citation type="submission" date="2025-08" db="UniProtKB">
        <authorList>
            <consortium name="RefSeq"/>
        </authorList>
    </citation>
    <scope>IDENTIFICATION</scope>
    <source>
        <tissue evidence="2">Leaf</tissue>
    </source>
</reference>
<evidence type="ECO:0000313" key="2">
    <source>
        <dbReference type="RefSeq" id="XP_031377968.1"/>
    </source>
</evidence>
<dbReference type="Proteomes" id="UP000515151">
    <property type="component" value="Chromosome 1"/>
</dbReference>
<evidence type="ECO:0000313" key="1">
    <source>
        <dbReference type="Proteomes" id="UP000515151"/>
    </source>
</evidence>
<dbReference type="GeneID" id="116193289"/>
<accession>A0A6P8CA95</accession>
<reference evidence="1" key="1">
    <citation type="journal article" date="2020" name="Plant Biotechnol. J.">
        <title>The pomegranate (Punica granatum L.) draft genome dissects genetic divergence between soft- and hard-seeded cultivars.</title>
        <authorList>
            <person name="Luo X."/>
            <person name="Li H."/>
            <person name="Wu Z."/>
            <person name="Yao W."/>
            <person name="Zhao P."/>
            <person name="Cao D."/>
            <person name="Yu H."/>
            <person name="Li K."/>
            <person name="Poudel K."/>
            <person name="Zhao D."/>
            <person name="Zhang F."/>
            <person name="Xia X."/>
            <person name="Chen L."/>
            <person name="Wang Q."/>
            <person name="Jing D."/>
            <person name="Cao S."/>
        </authorList>
    </citation>
    <scope>NUCLEOTIDE SEQUENCE [LARGE SCALE GENOMIC DNA]</scope>
    <source>
        <strain evidence="1">cv. Tunisia</strain>
    </source>
</reference>
<name>A0A6P8CA95_PUNGR</name>
<dbReference type="AlphaFoldDB" id="A0A6P8CA95"/>